<dbReference type="PROSITE" id="PS00943">
    <property type="entry name" value="UBIA"/>
    <property type="match status" value="1"/>
</dbReference>
<evidence type="ECO:0000256" key="14">
    <source>
        <dbReference type="ARBA" id="ARBA00047690"/>
    </source>
</evidence>
<dbReference type="InterPro" id="IPR044878">
    <property type="entry name" value="UbiA_sf"/>
</dbReference>
<dbReference type="GO" id="GO:0008495">
    <property type="term" value="F:protoheme IX farnesyltransferase activity"/>
    <property type="evidence" value="ECO:0007669"/>
    <property type="project" value="UniProtKB-UniRule"/>
</dbReference>
<evidence type="ECO:0000256" key="10">
    <source>
        <dbReference type="ARBA" id="ARBA00023136"/>
    </source>
</evidence>
<feature type="transmembrane region" description="Helical" evidence="15">
    <location>
        <begin position="99"/>
        <end position="122"/>
    </location>
</feature>
<evidence type="ECO:0000256" key="15">
    <source>
        <dbReference type="HAMAP-Rule" id="MF_00154"/>
    </source>
</evidence>
<dbReference type="Pfam" id="PF01040">
    <property type="entry name" value="UbiA"/>
    <property type="match status" value="1"/>
</dbReference>
<comment type="function">
    <text evidence="15">Converts heme B (protoheme IX) to heme O by substitution of the vinyl group on carbon 2 of heme B porphyrin ring with a hydroxyethyl farnesyl side group.</text>
</comment>
<evidence type="ECO:0000256" key="2">
    <source>
        <dbReference type="ARBA" id="ARBA00004919"/>
    </source>
</evidence>
<keyword evidence="4 15" id="KW-1003">Cell membrane</keyword>
<feature type="transmembrane region" description="Helical" evidence="15">
    <location>
        <begin position="128"/>
        <end position="146"/>
    </location>
</feature>
<dbReference type="CDD" id="cd13957">
    <property type="entry name" value="PT_UbiA_Cox10"/>
    <property type="match status" value="1"/>
</dbReference>
<keyword evidence="17" id="KW-1185">Reference proteome</keyword>
<feature type="transmembrane region" description="Helical" evidence="15">
    <location>
        <begin position="178"/>
        <end position="200"/>
    </location>
</feature>
<feature type="transmembrane region" description="Helical" evidence="15">
    <location>
        <begin position="153"/>
        <end position="172"/>
    </location>
</feature>
<dbReference type="FunFam" id="1.10.357.140:FF:000001">
    <property type="entry name" value="Protoheme IX farnesyltransferase"/>
    <property type="match status" value="1"/>
</dbReference>
<dbReference type="InterPro" id="IPR006369">
    <property type="entry name" value="Protohaem_IX_farnesylTrfase"/>
</dbReference>
<dbReference type="Proteomes" id="UP000014115">
    <property type="component" value="Unassembled WGS sequence"/>
</dbReference>
<dbReference type="GO" id="GO:0005886">
    <property type="term" value="C:plasma membrane"/>
    <property type="evidence" value="ECO:0007669"/>
    <property type="project" value="UniProtKB-SubCell"/>
</dbReference>
<comment type="miscellaneous">
    <text evidence="15">Carbon 2 of the heme B porphyrin ring is defined according to the Fischer nomenclature.</text>
</comment>
<dbReference type="RefSeq" id="WP_008489415.1">
    <property type="nucleotide sequence ID" value="NZ_AMRG01000013.1"/>
</dbReference>
<dbReference type="eggNOG" id="COG0109">
    <property type="taxonomic scope" value="Bacteria"/>
</dbReference>
<evidence type="ECO:0000256" key="6">
    <source>
        <dbReference type="ARBA" id="ARBA00022679"/>
    </source>
</evidence>
<dbReference type="EMBL" id="AMRG01000013">
    <property type="protein sequence ID" value="EKE81493.1"/>
    <property type="molecule type" value="Genomic_DNA"/>
</dbReference>
<keyword evidence="10 15" id="KW-0472">Membrane</keyword>
<dbReference type="OrthoDB" id="9814417at2"/>
<comment type="catalytic activity">
    <reaction evidence="14 15">
        <text>heme b + (2E,6E)-farnesyl diphosphate + H2O = Fe(II)-heme o + diphosphate</text>
        <dbReference type="Rhea" id="RHEA:28070"/>
        <dbReference type="ChEBI" id="CHEBI:15377"/>
        <dbReference type="ChEBI" id="CHEBI:33019"/>
        <dbReference type="ChEBI" id="CHEBI:60344"/>
        <dbReference type="ChEBI" id="CHEBI:60530"/>
        <dbReference type="ChEBI" id="CHEBI:175763"/>
        <dbReference type="EC" id="2.5.1.141"/>
    </reaction>
</comment>
<dbReference type="PANTHER" id="PTHR43448:SF7">
    <property type="entry name" value="4-HYDROXYBENZOATE SOLANESYLTRANSFERASE"/>
    <property type="match status" value="1"/>
</dbReference>
<dbReference type="STRING" id="740709.A10D4_10461"/>
<comment type="subcellular location">
    <subcellularLocation>
        <location evidence="1 15">Cell membrane</location>
        <topology evidence="1 15">Multi-pass membrane protein</topology>
    </subcellularLocation>
</comment>
<dbReference type="InterPro" id="IPR030470">
    <property type="entry name" value="UbiA_prenylTrfase_CS"/>
</dbReference>
<dbReference type="PATRIC" id="fig|740709.3.peg.2115"/>
<dbReference type="Gene3D" id="1.10.357.140">
    <property type="entry name" value="UbiA prenyltransferase"/>
    <property type="match status" value="1"/>
</dbReference>
<feature type="transmembrane region" description="Helical" evidence="15">
    <location>
        <begin position="221"/>
        <end position="243"/>
    </location>
</feature>
<evidence type="ECO:0000256" key="7">
    <source>
        <dbReference type="ARBA" id="ARBA00022692"/>
    </source>
</evidence>
<dbReference type="InterPro" id="IPR000537">
    <property type="entry name" value="UbiA_prenyltransferase"/>
</dbReference>
<dbReference type="PANTHER" id="PTHR43448">
    <property type="entry name" value="PROTOHEME IX FARNESYLTRANSFERASE, MITOCHONDRIAL"/>
    <property type="match status" value="1"/>
</dbReference>
<reference evidence="16 17" key="1">
    <citation type="journal article" date="2012" name="J. Bacteriol.">
        <title>Genome Sequence of Idiomarina xiamenensis Type Strain 10-D-4.</title>
        <authorList>
            <person name="Lai Q."/>
            <person name="Wang L."/>
            <person name="Wang W."/>
            <person name="Shao Z."/>
        </authorList>
    </citation>
    <scope>NUCLEOTIDE SEQUENCE [LARGE SCALE GENOMIC DNA]</scope>
    <source>
        <strain evidence="16 17">10-D-4</strain>
    </source>
</reference>
<keyword evidence="6 15" id="KW-0808">Transferase</keyword>
<dbReference type="NCBIfam" id="TIGR01473">
    <property type="entry name" value="cyoE_ctaB"/>
    <property type="match status" value="1"/>
</dbReference>
<keyword evidence="7 15" id="KW-0812">Transmembrane</keyword>
<evidence type="ECO:0000256" key="1">
    <source>
        <dbReference type="ARBA" id="ARBA00004651"/>
    </source>
</evidence>
<name>K2K180_9GAMM</name>
<evidence type="ECO:0000256" key="5">
    <source>
        <dbReference type="ARBA" id="ARBA00022519"/>
    </source>
</evidence>
<dbReference type="HAMAP" id="MF_00154">
    <property type="entry name" value="CyoE_CtaB"/>
    <property type="match status" value="1"/>
</dbReference>
<dbReference type="NCBIfam" id="NF003349">
    <property type="entry name" value="PRK04375.1-2"/>
    <property type="match status" value="1"/>
</dbReference>
<keyword evidence="8 15" id="KW-1133">Transmembrane helix</keyword>
<gene>
    <name evidence="15" type="primary">cyoE</name>
    <name evidence="16" type="ORF">A10D4_10461</name>
</gene>
<comment type="pathway">
    <text evidence="2 15">Porphyrin-containing compound metabolism; heme O biosynthesis; heme O from protoheme: step 1/1.</text>
</comment>
<feature type="transmembrane region" description="Helical" evidence="15">
    <location>
        <begin position="279"/>
        <end position="303"/>
    </location>
</feature>
<evidence type="ECO:0000256" key="4">
    <source>
        <dbReference type="ARBA" id="ARBA00022475"/>
    </source>
</evidence>
<feature type="transmembrane region" description="Helical" evidence="15">
    <location>
        <begin position="249"/>
        <end position="267"/>
    </location>
</feature>
<proteinExistence type="inferred from homology"/>
<feature type="transmembrane region" description="Helical" evidence="15">
    <location>
        <begin position="57"/>
        <end position="78"/>
    </location>
</feature>
<protein>
    <recommendedName>
        <fullName evidence="12 15">Protoheme IX farnesyltransferase</fullName>
        <ecNumber evidence="3 15">2.5.1.141</ecNumber>
    </recommendedName>
    <alternativeName>
        <fullName evidence="13 15">Heme B farnesyltransferase</fullName>
    </alternativeName>
    <alternativeName>
        <fullName evidence="11 15">Heme O synthase</fullName>
    </alternativeName>
</protein>
<keyword evidence="9 15" id="KW-0350">Heme biosynthesis</keyword>
<evidence type="ECO:0000313" key="16">
    <source>
        <dbReference type="EMBL" id="EKE81493.1"/>
    </source>
</evidence>
<dbReference type="GO" id="GO:0048034">
    <property type="term" value="P:heme O biosynthetic process"/>
    <property type="evidence" value="ECO:0007669"/>
    <property type="project" value="UniProtKB-UniRule"/>
</dbReference>
<comment type="caution">
    <text evidence="16">The sequence shown here is derived from an EMBL/GenBank/DDBJ whole genome shotgun (WGS) entry which is preliminary data.</text>
</comment>
<evidence type="ECO:0000313" key="17">
    <source>
        <dbReference type="Proteomes" id="UP000014115"/>
    </source>
</evidence>
<accession>K2K180</accession>
<organism evidence="16 17">
    <name type="scientific">Idiomarina xiamenensis 10-D-4</name>
    <dbReference type="NCBI Taxonomy" id="740709"/>
    <lineage>
        <taxon>Bacteria</taxon>
        <taxon>Pseudomonadati</taxon>
        <taxon>Pseudomonadota</taxon>
        <taxon>Gammaproteobacteria</taxon>
        <taxon>Alteromonadales</taxon>
        <taxon>Idiomarinaceae</taxon>
        <taxon>Idiomarina</taxon>
    </lineage>
</organism>
<keyword evidence="5" id="KW-0997">Cell inner membrane</keyword>
<evidence type="ECO:0000256" key="11">
    <source>
        <dbReference type="ARBA" id="ARBA00030253"/>
    </source>
</evidence>
<dbReference type="AlphaFoldDB" id="K2K180"/>
<dbReference type="UniPathway" id="UPA00834">
    <property type="reaction ID" value="UER00712"/>
</dbReference>
<sequence>MAQPLALEKTQTKPLHKRASWRDYLTLTKPRVVALLLLTALVGMCLASDTWVNGWLMLAALTGIGLMAGSAAAVNHLVDRHIDAKMARTLRRPLPQGSLSPARVMAFAALIGSAGFAMLMAWVNALTAWLTLASLVGYAVVYTMYLKRATPQNIVIGGLAGAAPPLLGWTAVTDNIHAHAILLVMIIFTWTPPHFWALAVHRAKDYAKADVPMLPVTHGIAFTKTCILLYTLLLAIVCLLPYLVGMSGVVYLLGVTLLNCVFLGYAWKLKFAPQRKTAFNMFAFSIWHLMLLFVLLLIDHYLFSDWSALGSVL</sequence>
<evidence type="ECO:0000256" key="12">
    <source>
        <dbReference type="ARBA" id="ARBA00040810"/>
    </source>
</evidence>
<evidence type="ECO:0000256" key="13">
    <source>
        <dbReference type="ARBA" id="ARBA00042475"/>
    </source>
</evidence>
<evidence type="ECO:0000256" key="9">
    <source>
        <dbReference type="ARBA" id="ARBA00023133"/>
    </source>
</evidence>
<dbReference type="EC" id="2.5.1.141" evidence="3 15"/>
<evidence type="ECO:0000256" key="8">
    <source>
        <dbReference type="ARBA" id="ARBA00022989"/>
    </source>
</evidence>
<comment type="similarity">
    <text evidence="15">Belongs to the UbiA prenyltransferase family. Protoheme IX farnesyltransferase subfamily.</text>
</comment>
<evidence type="ECO:0000256" key="3">
    <source>
        <dbReference type="ARBA" id="ARBA00012292"/>
    </source>
</evidence>